<feature type="region of interest" description="Disordered" evidence="7">
    <location>
        <begin position="129"/>
        <end position="148"/>
    </location>
</feature>
<dbReference type="GO" id="GO:0048316">
    <property type="term" value="P:seed development"/>
    <property type="evidence" value="ECO:0007669"/>
    <property type="project" value="UniProtKB-ARBA"/>
</dbReference>
<protein>
    <recommendedName>
        <fullName evidence="8">Cupin type-1 domain-containing protein</fullName>
    </recommendedName>
</protein>
<evidence type="ECO:0000256" key="5">
    <source>
        <dbReference type="ARBA" id="ARBA00023157"/>
    </source>
</evidence>
<sequence>MASPSPLLTFTLYLVLCTTSSLAAETSQDYQQQQQQPPQRRGARRQGDCQIQNLNTLEPNRQMQHEAGVSEIWDQDDDQLQCAGVAASRHVIEPRGLLLPAFVNAPLLAYVLQGQGILGSSYPGCPETYQSFQQSQRGEGRQSQRDQHQKLVHFRRGDIVAQPAGVAHWVYNDGGDQLVLVRFSLGGNPQEQQQQQRSFRGQEQWSGNNIFQGFDPQTLAEAFGVDEETSRRLQSNDDRRGFIVRVEKEFDVVRPSRYEEEEEEEREREYRRANGLEETICTARIKENIDDPEKADIYTARAGRFRTLNSQNLPILRNLQLSAERAVLYRNGAVGPYWNINAHSVMYVTRGRGRVQIVGSSNDRPVFDGDVREGQLLVIPQNYAVVKLAGDEGLEWFSVQTNDLAKTSPLSGRTSVIRAIPVDILANAYRISREEARRVKFNRDQEAAIHTQRRRSGEQQRRATANWAKNALLEVISKFE</sequence>
<dbReference type="PRINTS" id="PR00439">
    <property type="entry name" value="11SGLOBULIN"/>
</dbReference>
<dbReference type="InterPro" id="IPR011051">
    <property type="entry name" value="RmlC_Cupin_sf"/>
</dbReference>
<dbReference type="Proteomes" id="UP000823749">
    <property type="component" value="Chromosome 9"/>
</dbReference>
<comment type="similarity">
    <text evidence="1 6">Belongs to the 11S seed storage protein (globulins) family.</text>
</comment>
<dbReference type="InterPro" id="IPR014710">
    <property type="entry name" value="RmlC-like_jellyroll"/>
</dbReference>
<dbReference type="InterPro" id="IPR006044">
    <property type="entry name" value="11S_seedstore_pln"/>
</dbReference>
<feature type="compositionally biased region" description="Basic and acidic residues" evidence="7">
    <location>
        <begin position="138"/>
        <end position="148"/>
    </location>
</feature>
<gene>
    <name evidence="9" type="ORF">RHGRI_027280</name>
</gene>
<keyword evidence="2 6" id="KW-0732">Signal</keyword>
<evidence type="ECO:0000256" key="3">
    <source>
        <dbReference type="ARBA" id="ARBA00022761"/>
    </source>
</evidence>
<name>A0AAV6IZE3_9ERIC</name>
<evidence type="ECO:0000256" key="6">
    <source>
        <dbReference type="RuleBase" id="RU003681"/>
    </source>
</evidence>
<reference evidence="9" key="1">
    <citation type="submission" date="2020-08" db="EMBL/GenBank/DDBJ databases">
        <title>Plant Genome Project.</title>
        <authorList>
            <person name="Zhang R.-G."/>
        </authorList>
    </citation>
    <scope>NUCLEOTIDE SEQUENCE</scope>
    <source>
        <strain evidence="9">WSP0</strain>
        <tissue evidence="9">Leaf</tissue>
    </source>
</reference>
<accession>A0AAV6IZE3</accession>
<dbReference type="SUPFAM" id="SSF51182">
    <property type="entry name" value="RmlC-like cupins"/>
    <property type="match status" value="1"/>
</dbReference>
<evidence type="ECO:0000256" key="7">
    <source>
        <dbReference type="SAM" id="MobiDB-lite"/>
    </source>
</evidence>
<dbReference type="Pfam" id="PF00190">
    <property type="entry name" value="Cupin_1"/>
    <property type="match status" value="2"/>
</dbReference>
<dbReference type="GO" id="GO:0045735">
    <property type="term" value="F:nutrient reservoir activity"/>
    <property type="evidence" value="ECO:0007669"/>
    <property type="project" value="UniProtKB-KW"/>
</dbReference>
<dbReference type="CDD" id="cd02242">
    <property type="entry name" value="cupin_11S_legumin_N"/>
    <property type="match status" value="1"/>
</dbReference>
<comment type="subunit">
    <text evidence="6">Hexamer; each subunit is composed of an acidic and a basic chain derived from a single precursor and linked by a disulfide bond.</text>
</comment>
<evidence type="ECO:0000259" key="8">
    <source>
        <dbReference type="SMART" id="SM00835"/>
    </source>
</evidence>
<keyword evidence="3 6" id="KW-0758">Storage protein</keyword>
<dbReference type="Gene3D" id="2.60.120.10">
    <property type="entry name" value="Jelly Rolls"/>
    <property type="match status" value="2"/>
</dbReference>
<evidence type="ECO:0000256" key="4">
    <source>
        <dbReference type="ARBA" id="ARBA00023129"/>
    </source>
</evidence>
<feature type="chain" id="PRO_5043086293" description="Cupin type-1 domain-containing protein" evidence="6">
    <location>
        <begin position="24"/>
        <end position="480"/>
    </location>
</feature>
<proteinExistence type="inferred from homology"/>
<dbReference type="PROSITE" id="PS00305">
    <property type="entry name" value="11S_SEED_STORAGE"/>
    <property type="match status" value="1"/>
</dbReference>
<feature type="domain" description="Cupin type-1" evidence="8">
    <location>
        <begin position="52"/>
        <end position="231"/>
    </location>
</feature>
<comment type="function">
    <text evidence="6">Seed storage protein.</text>
</comment>
<dbReference type="SMART" id="SM00835">
    <property type="entry name" value="Cupin_1"/>
    <property type="match status" value="2"/>
</dbReference>
<dbReference type="CDD" id="cd02243">
    <property type="entry name" value="cupin_11S_legumin_C"/>
    <property type="match status" value="1"/>
</dbReference>
<feature type="domain" description="Cupin type-1" evidence="8">
    <location>
        <begin position="287"/>
        <end position="437"/>
    </location>
</feature>
<dbReference type="InterPro" id="IPR050253">
    <property type="entry name" value="Seed_Storage-Functional"/>
</dbReference>
<evidence type="ECO:0000313" key="9">
    <source>
        <dbReference type="EMBL" id="KAG5532978.1"/>
    </source>
</evidence>
<evidence type="ECO:0000256" key="1">
    <source>
        <dbReference type="ARBA" id="ARBA00007178"/>
    </source>
</evidence>
<keyword evidence="10" id="KW-1185">Reference proteome</keyword>
<keyword evidence="5 6" id="KW-1015">Disulfide bond</keyword>
<evidence type="ECO:0000313" key="10">
    <source>
        <dbReference type="Proteomes" id="UP000823749"/>
    </source>
</evidence>
<dbReference type="InterPro" id="IPR022379">
    <property type="entry name" value="11S_seedstore_CS"/>
</dbReference>
<dbReference type="AlphaFoldDB" id="A0AAV6IZE3"/>
<organism evidence="9 10">
    <name type="scientific">Rhododendron griersonianum</name>
    <dbReference type="NCBI Taxonomy" id="479676"/>
    <lineage>
        <taxon>Eukaryota</taxon>
        <taxon>Viridiplantae</taxon>
        <taxon>Streptophyta</taxon>
        <taxon>Embryophyta</taxon>
        <taxon>Tracheophyta</taxon>
        <taxon>Spermatophyta</taxon>
        <taxon>Magnoliopsida</taxon>
        <taxon>eudicotyledons</taxon>
        <taxon>Gunneridae</taxon>
        <taxon>Pentapetalae</taxon>
        <taxon>asterids</taxon>
        <taxon>Ericales</taxon>
        <taxon>Ericaceae</taxon>
        <taxon>Ericoideae</taxon>
        <taxon>Rhodoreae</taxon>
        <taxon>Rhododendron</taxon>
    </lineage>
</organism>
<dbReference type="EMBL" id="JACTNZ010000009">
    <property type="protein sequence ID" value="KAG5532978.1"/>
    <property type="molecule type" value="Genomic_DNA"/>
</dbReference>
<dbReference type="PANTHER" id="PTHR31189:SF35">
    <property type="entry name" value="12S SEED STORAGE PROTEIN CRB"/>
    <property type="match status" value="1"/>
</dbReference>
<dbReference type="PANTHER" id="PTHR31189">
    <property type="entry name" value="OS03G0336100 PROTEIN-RELATED"/>
    <property type="match status" value="1"/>
</dbReference>
<dbReference type="FunFam" id="2.60.120.10:FF:000073">
    <property type="entry name" value="Glycinin G1"/>
    <property type="match status" value="1"/>
</dbReference>
<feature type="signal peptide" evidence="6">
    <location>
        <begin position="1"/>
        <end position="23"/>
    </location>
</feature>
<comment type="caution">
    <text evidence="9">The sequence shown here is derived from an EMBL/GenBank/DDBJ whole genome shotgun (WGS) entry which is preliminary data.</text>
</comment>
<keyword evidence="4 6" id="KW-0708">Seed storage protein</keyword>
<evidence type="ECO:0000256" key="2">
    <source>
        <dbReference type="ARBA" id="ARBA00022729"/>
    </source>
</evidence>
<dbReference type="InterPro" id="IPR006045">
    <property type="entry name" value="Cupin_1"/>
</dbReference>